<dbReference type="InterPro" id="IPR008979">
    <property type="entry name" value="Galactose-bd-like_sf"/>
</dbReference>
<gene>
    <name evidence="3" type="ORF">ACIBP5_29895</name>
</gene>
<accession>A0ABW8ABQ0</accession>
<comment type="caution">
    <text evidence="3">The sequence shown here is derived from an EMBL/GenBank/DDBJ whole genome shotgun (WGS) entry which is preliminary data.</text>
</comment>
<dbReference type="EMBL" id="JBITMB010000008">
    <property type="protein sequence ID" value="MFI7444204.1"/>
    <property type="molecule type" value="Genomic_DNA"/>
</dbReference>
<feature type="domain" description="Xaa-Pro dipeptidyl-peptidase C-terminal" evidence="2">
    <location>
        <begin position="305"/>
        <end position="535"/>
    </location>
</feature>
<dbReference type="SUPFAM" id="SSF53474">
    <property type="entry name" value="alpha/beta-Hydrolases"/>
    <property type="match status" value="1"/>
</dbReference>
<evidence type="ECO:0000313" key="3">
    <source>
        <dbReference type="EMBL" id="MFI7444204.1"/>
    </source>
</evidence>
<protein>
    <submittedName>
        <fullName evidence="3">CocE/NonD family hydrolase</fullName>
    </submittedName>
</protein>
<dbReference type="Pfam" id="PF08530">
    <property type="entry name" value="PepX_C"/>
    <property type="match status" value="1"/>
</dbReference>
<dbReference type="Proteomes" id="UP001612928">
    <property type="component" value="Unassembled WGS sequence"/>
</dbReference>
<proteinExistence type="predicted"/>
<dbReference type="InterPro" id="IPR029058">
    <property type="entry name" value="AB_hydrolase_fold"/>
</dbReference>
<keyword evidence="1 3" id="KW-0378">Hydrolase</keyword>
<dbReference type="InterPro" id="IPR005674">
    <property type="entry name" value="CocE/Ser_esterase"/>
</dbReference>
<dbReference type="InterPro" id="IPR013736">
    <property type="entry name" value="Xaa-Pro_dipept_C"/>
</dbReference>
<dbReference type="InterPro" id="IPR000383">
    <property type="entry name" value="Xaa-Pro-like_dom"/>
</dbReference>
<keyword evidence="4" id="KW-1185">Reference proteome</keyword>
<dbReference type="Gene3D" id="3.40.50.1820">
    <property type="entry name" value="alpha/beta hydrolase"/>
    <property type="match status" value="1"/>
</dbReference>
<evidence type="ECO:0000259" key="2">
    <source>
        <dbReference type="SMART" id="SM00939"/>
    </source>
</evidence>
<sequence length="546" mass="59734">MNIAATIMARKARLAPAETTDVTVEKDLRIPTPDGIVLLADHYAPQGLGNRPTILIRSVYTDRTKGGFLGRLIAERGFHVVIVSGRGTCGSGGALTPFVSERDDGRAVLAWLRDQPWSTGKLGTFGQSYNGYTQWAIAAEAGPELQAMTTSLIGSNAYDLLYPGGALALELCLGWITMVANQEKPVVAYLSTVARGGKKRAQAARRLPLTEADTIAIGATAPHWRDWIDHPHADDPWWARADHSTTVAQVTAPNHLISGWDDIALPGLVRDYRALQQAGREPYLTIGPWQHWDAELSLTTLRESITWLRAHLLNDRRQLRQAPVRLYVTGAREWRDLEVYPPAEARPQRLHLHPDGGLAPGLPAQSTPDRYRFDPADPTPAVAGMSRLIGIPRKTGDGVLARRDDVLTYTSDPLPADLEVIGIPSAELHVTSSLAHTDFYVRISDVAPAGTITHVSDALRRLTADQPIDEMVEIELAPVAHRFERGHHIRVQVTSGAYPRWDRNLGTGQPPATAITMRTADQQLHHTPTRPSAVILPVVPPTATQP</sequence>
<dbReference type="RefSeq" id="WP_397024446.1">
    <property type="nucleotide sequence ID" value="NZ_JBITMB010000008.1"/>
</dbReference>
<name>A0ABW8ABQ0_9ACTN</name>
<dbReference type="GO" id="GO:0016787">
    <property type="term" value="F:hydrolase activity"/>
    <property type="evidence" value="ECO:0007669"/>
    <property type="project" value="UniProtKB-KW"/>
</dbReference>
<evidence type="ECO:0000313" key="4">
    <source>
        <dbReference type="Proteomes" id="UP001612928"/>
    </source>
</evidence>
<evidence type="ECO:0000256" key="1">
    <source>
        <dbReference type="ARBA" id="ARBA00022801"/>
    </source>
</evidence>
<reference evidence="3 4" key="1">
    <citation type="submission" date="2024-10" db="EMBL/GenBank/DDBJ databases">
        <title>The Natural Products Discovery Center: Release of the First 8490 Sequenced Strains for Exploring Actinobacteria Biosynthetic Diversity.</title>
        <authorList>
            <person name="Kalkreuter E."/>
            <person name="Kautsar S.A."/>
            <person name="Yang D."/>
            <person name="Bader C.D."/>
            <person name="Teijaro C.N."/>
            <person name="Fluegel L."/>
            <person name="Davis C.M."/>
            <person name="Simpson J.R."/>
            <person name="Lauterbach L."/>
            <person name="Steele A.D."/>
            <person name="Gui C."/>
            <person name="Meng S."/>
            <person name="Li G."/>
            <person name="Viehrig K."/>
            <person name="Ye F."/>
            <person name="Su P."/>
            <person name="Kiefer A.F."/>
            <person name="Nichols A."/>
            <person name="Cepeda A.J."/>
            <person name="Yan W."/>
            <person name="Fan B."/>
            <person name="Jiang Y."/>
            <person name="Adhikari A."/>
            <person name="Zheng C.-J."/>
            <person name="Schuster L."/>
            <person name="Cowan T.M."/>
            <person name="Smanski M.J."/>
            <person name="Chevrette M.G."/>
            <person name="De Carvalho L.P.S."/>
            <person name="Shen B."/>
        </authorList>
    </citation>
    <scope>NUCLEOTIDE SEQUENCE [LARGE SCALE GENOMIC DNA]</scope>
    <source>
        <strain evidence="3 4">NPDC049503</strain>
    </source>
</reference>
<dbReference type="SUPFAM" id="SSF49785">
    <property type="entry name" value="Galactose-binding domain-like"/>
    <property type="match status" value="1"/>
</dbReference>
<dbReference type="Gene3D" id="1.10.3020.10">
    <property type="entry name" value="alpha-amino acid ester hydrolase ( Helical cap domain)"/>
    <property type="match status" value="1"/>
</dbReference>
<organism evidence="3 4">
    <name type="scientific">Nonomuraea indica</name>
    <dbReference type="NCBI Taxonomy" id="1581193"/>
    <lineage>
        <taxon>Bacteria</taxon>
        <taxon>Bacillati</taxon>
        <taxon>Actinomycetota</taxon>
        <taxon>Actinomycetes</taxon>
        <taxon>Streptosporangiales</taxon>
        <taxon>Streptosporangiaceae</taxon>
        <taxon>Nonomuraea</taxon>
    </lineage>
</organism>
<dbReference type="Gene3D" id="2.60.120.260">
    <property type="entry name" value="Galactose-binding domain-like"/>
    <property type="match status" value="1"/>
</dbReference>
<dbReference type="SMART" id="SM00939">
    <property type="entry name" value="PepX_C"/>
    <property type="match status" value="1"/>
</dbReference>
<dbReference type="Pfam" id="PF02129">
    <property type="entry name" value="Peptidase_S15"/>
    <property type="match status" value="1"/>
</dbReference>
<dbReference type="NCBIfam" id="TIGR00976">
    <property type="entry name" value="CocE_NonD"/>
    <property type="match status" value="1"/>
</dbReference>